<protein>
    <submittedName>
        <fullName evidence="2">Uncharacterized protein</fullName>
    </submittedName>
</protein>
<organism evidence="2 3">
    <name type="scientific">Gomphosphaeria aponina SAG 52.96 = DSM 107014</name>
    <dbReference type="NCBI Taxonomy" id="1521640"/>
    <lineage>
        <taxon>Bacteria</taxon>
        <taxon>Bacillati</taxon>
        <taxon>Cyanobacteriota</taxon>
        <taxon>Cyanophyceae</taxon>
        <taxon>Oscillatoriophycideae</taxon>
        <taxon>Chroococcales</taxon>
        <taxon>Gomphosphaeriaceae</taxon>
        <taxon>Gomphosphaeria</taxon>
    </lineage>
</organism>
<feature type="region of interest" description="Disordered" evidence="1">
    <location>
        <begin position="21"/>
        <end position="50"/>
    </location>
</feature>
<gene>
    <name evidence="2" type="ORF">DSM107014_09795</name>
</gene>
<evidence type="ECO:0000313" key="3">
    <source>
        <dbReference type="Proteomes" id="UP000767446"/>
    </source>
</evidence>
<dbReference type="EMBL" id="JADQBC010000058">
    <property type="protein sequence ID" value="MBR8828171.1"/>
    <property type="molecule type" value="Genomic_DNA"/>
</dbReference>
<evidence type="ECO:0000256" key="1">
    <source>
        <dbReference type="SAM" id="MobiDB-lite"/>
    </source>
</evidence>
<reference evidence="2" key="1">
    <citation type="submission" date="2021-02" db="EMBL/GenBank/DDBJ databases">
        <title>Metagenome analyses of Stigonema ocellatum DSM 106950, Chlorogloea purpurea SAG 13.99 and Gomphosphaeria aponina DSM 107014.</title>
        <authorList>
            <person name="Marter P."/>
            <person name="Huang S."/>
        </authorList>
    </citation>
    <scope>NUCLEOTIDE SEQUENCE</scope>
    <source>
        <strain evidence="2">JP213</strain>
    </source>
</reference>
<name>A0A941GWQ5_9CHRO</name>
<evidence type="ECO:0000313" key="2">
    <source>
        <dbReference type="EMBL" id="MBR8828171.1"/>
    </source>
</evidence>
<dbReference type="AlphaFoldDB" id="A0A941GWQ5"/>
<sequence>MRFKYDVQVRLPLAIAHPELSGLYAGNPKGSTTRPTAEKLSSVRASVGDR</sequence>
<dbReference type="Proteomes" id="UP000767446">
    <property type="component" value="Unassembled WGS sequence"/>
</dbReference>
<accession>A0A941GWQ5</accession>
<proteinExistence type="predicted"/>
<comment type="caution">
    <text evidence="2">The sequence shown here is derived from an EMBL/GenBank/DDBJ whole genome shotgun (WGS) entry which is preliminary data.</text>
</comment>